<keyword evidence="3" id="KW-0808">Transferase</keyword>
<sequence length="518" mass="56093">MPDDATNSFPPNGTRSHTPGTDADRTTDFSPPPPAANLPADRSVIPGYDLLGILGRGAMGVVYEARQLSLDRVIALKMLTRSPVADPVAVTRFFAEAQIVATVKHPNVVEVYDFGEQAGSPYLAMELLGGGTLADRLQPGSPLLPRDAANLIETIARGVAAAHAQDIVHRDLKPGNVLFTAGGTPKVADFGLAKRTASDLTASQAIMGTPSYMAPEQAAGRGKFVGPPADVWALGVMLYELLAGRRPFESADTMDLLTKIIRDEPPKLRAVTKGLPRDLDVIVQKCLSKEPTDRYATAADLADDLTRFHKGEPIRAKAAGVVERAYKWSRRKPTAAAAWAMGSLAALLLAVAFVLLRDNGIQAQLRSDAEAARTTAVDARANAEQAQQRAEVAEGIAKQSKENVADQRERLAYARNVYFAHQAFQINNCQRANMFLELCPAELRGWDWNYVHRLCHLDLLSFEGDTPNDSSVAFSPDGLRILGSYGDEVWTWDAKTGAALIKFKEHTKAIYSVALRPC</sequence>
<dbReference type="Pfam" id="PF00069">
    <property type="entry name" value="Pkinase"/>
    <property type="match status" value="1"/>
</dbReference>
<feature type="transmembrane region" description="Helical" evidence="10">
    <location>
        <begin position="336"/>
        <end position="356"/>
    </location>
</feature>
<evidence type="ECO:0000256" key="9">
    <source>
        <dbReference type="SAM" id="MobiDB-lite"/>
    </source>
</evidence>
<keyword evidence="10" id="KW-0472">Membrane</keyword>
<dbReference type="InterPro" id="IPR011044">
    <property type="entry name" value="Quino_amine_DH_bsu"/>
</dbReference>
<organism evidence="12 13">
    <name type="scientific">Limnoglobus roseus</name>
    <dbReference type="NCBI Taxonomy" id="2598579"/>
    <lineage>
        <taxon>Bacteria</taxon>
        <taxon>Pseudomonadati</taxon>
        <taxon>Planctomycetota</taxon>
        <taxon>Planctomycetia</taxon>
        <taxon>Gemmatales</taxon>
        <taxon>Gemmataceae</taxon>
        <taxon>Limnoglobus</taxon>
    </lineage>
</organism>
<dbReference type="Gene3D" id="3.30.200.20">
    <property type="entry name" value="Phosphorylase Kinase, domain 1"/>
    <property type="match status" value="1"/>
</dbReference>
<dbReference type="PROSITE" id="PS00108">
    <property type="entry name" value="PROTEIN_KINASE_ST"/>
    <property type="match status" value="1"/>
</dbReference>
<keyword evidence="4 7" id="KW-0547">Nucleotide-binding</keyword>
<dbReference type="OrthoDB" id="9801841at2"/>
<reference evidence="13" key="1">
    <citation type="submission" date="2019-08" db="EMBL/GenBank/DDBJ databases">
        <title>Limnoglobus roseus gen. nov., sp. nov., a novel freshwater planctomycete with a giant genome from the family Gemmataceae.</title>
        <authorList>
            <person name="Kulichevskaya I.S."/>
            <person name="Naumoff D.G."/>
            <person name="Miroshnikov K."/>
            <person name="Ivanova A."/>
            <person name="Philippov D.A."/>
            <person name="Hakobyan A."/>
            <person name="Rijpstra I.C."/>
            <person name="Sinninghe Damste J.S."/>
            <person name="Liesack W."/>
            <person name="Dedysh S.N."/>
        </authorList>
    </citation>
    <scope>NUCLEOTIDE SEQUENCE [LARGE SCALE GENOMIC DNA]</scope>
    <source>
        <strain evidence="13">PX52</strain>
    </source>
</reference>
<dbReference type="SUPFAM" id="SSF50969">
    <property type="entry name" value="YVTN repeat-like/Quinoprotein amine dehydrogenase"/>
    <property type="match status" value="1"/>
</dbReference>
<evidence type="ECO:0000259" key="11">
    <source>
        <dbReference type="PROSITE" id="PS50011"/>
    </source>
</evidence>
<feature type="domain" description="Protein kinase" evidence="11">
    <location>
        <begin position="48"/>
        <end position="306"/>
    </location>
</feature>
<dbReference type="InterPro" id="IPR000719">
    <property type="entry name" value="Prot_kinase_dom"/>
</dbReference>
<proteinExistence type="predicted"/>
<feature type="compositionally biased region" description="Polar residues" evidence="9">
    <location>
        <begin position="1"/>
        <end position="19"/>
    </location>
</feature>
<keyword evidence="6 7" id="KW-0067">ATP-binding</keyword>
<evidence type="ECO:0000256" key="4">
    <source>
        <dbReference type="ARBA" id="ARBA00022741"/>
    </source>
</evidence>
<dbReference type="InterPro" id="IPR011009">
    <property type="entry name" value="Kinase-like_dom_sf"/>
</dbReference>
<evidence type="ECO:0000256" key="1">
    <source>
        <dbReference type="ARBA" id="ARBA00012513"/>
    </source>
</evidence>
<evidence type="ECO:0000256" key="5">
    <source>
        <dbReference type="ARBA" id="ARBA00022777"/>
    </source>
</evidence>
<evidence type="ECO:0000256" key="3">
    <source>
        <dbReference type="ARBA" id="ARBA00022679"/>
    </source>
</evidence>
<evidence type="ECO:0000256" key="10">
    <source>
        <dbReference type="SAM" id="Phobius"/>
    </source>
</evidence>
<dbReference type="EMBL" id="CP042425">
    <property type="protein sequence ID" value="QEL13452.1"/>
    <property type="molecule type" value="Genomic_DNA"/>
</dbReference>
<evidence type="ECO:0000256" key="7">
    <source>
        <dbReference type="PROSITE-ProRule" id="PRU10141"/>
    </source>
</evidence>
<accession>A0A5C1A6I5</accession>
<dbReference type="RefSeq" id="WP_149108425.1">
    <property type="nucleotide sequence ID" value="NZ_CP042425.1"/>
</dbReference>
<dbReference type="PROSITE" id="PS00107">
    <property type="entry name" value="PROTEIN_KINASE_ATP"/>
    <property type="match status" value="1"/>
</dbReference>
<feature type="coiled-coil region" evidence="8">
    <location>
        <begin position="369"/>
        <end position="403"/>
    </location>
</feature>
<dbReference type="SMART" id="SM00220">
    <property type="entry name" value="S_TKc"/>
    <property type="match status" value="1"/>
</dbReference>
<dbReference type="InterPro" id="IPR015943">
    <property type="entry name" value="WD40/YVTN_repeat-like_dom_sf"/>
</dbReference>
<feature type="binding site" evidence="7">
    <location>
        <position position="77"/>
    </location>
    <ligand>
        <name>ATP</name>
        <dbReference type="ChEBI" id="CHEBI:30616"/>
    </ligand>
</feature>
<dbReference type="PANTHER" id="PTHR43289:SF6">
    <property type="entry name" value="SERINE_THREONINE-PROTEIN KINASE NEKL-3"/>
    <property type="match status" value="1"/>
</dbReference>
<keyword evidence="10" id="KW-1133">Transmembrane helix</keyword>
<dbReference type="InterPro" id="IPR017441">
    <property type="entry name" value="Protein_kinase_ATP_BS"/>
</dbReference>
<dbReference type="PROSITE" id="PS50011">
    <property type="entry name" value="PROTEIN_KINASE_DOM"/>
    <property type="match status" value="1"/>
</dbReference>
<keyword evidence="2 12" id="KW-0723">Serine/threonine-protein kinase</keyword>
<dbReference type="InterPro" id="IPR008271">
    <property type="entry name" value="Ser/Thr_kinase_AS"/>
</dbReference>
<dbReference type="SUPFAM" id="SSF56112">
    <property type="entry name" value="Protein kinase-like (PK-like)"/>
    <property type="match status" value="1"/>
</dbReference>
<gene>
    <name evidence="12" type="ORF">PX52LOC_00309</name>
</gene>
<dbReference type="Gene3D" id="1.10.510.10">
    <property type="entry name" value="Transferase(Phosphotransferase) domain 1"/>
    <property type="match status" value="1"/>
</dbReference>
<dbReference type="GO" id="GO:0005524">
    <property type="term" value="F:ATP binding"/>
    <property type="evidence" value="ECO:0007669"/>
    <property type="project" value="UniProtKB-UniRule"/>
</dbReference>
<evidence type="ECO:0000256" key="6">
    <source>
        <dbReference type="ARBA" id="ARBA00022840"/>
    </source>
</evidence>
<name>A0A5C1A6I5_9BACT</name>
<dbReference type="CDD" id="cd14014">
    <property type="entry name" value="STKc_PknB_like"/>
    <property type="match status" value="1"/>
</dbReference>
<keyword evidence="8" id="KW-0175">Coiled coil</keyword>
<evidence type="ECO:0000313" key="12">
    <source>
        <dbReference type="EMBL" id="QEL13452.1"/>
    </source>
</evidence>
<dbReference type="EC" id="2.7.11.1" evidence="1"/>
<keyword evidence="5 12" id="KW-0418">Kinase</keyword>
<keyword evidence="10" id="KW-0812">Transmembrane</keyword>
<feature type="region of interest" description="Disordered" evidence="9">
    <location>
        <begin position="1"/>
        <end position="41"/>
    </location>
</feature>
<keyword evidence="13" id="KW-1185">Reference proteome</keyword>
<dbReference type="GO" id="GO:0004674">
    <property type="term" value="F:protein serine/threonine kinase activity"/>
    <property type="evidence" value="ECO:0007669"/>
    <property type="project" value="UniProtKB-KW"/>
</dbReference>
<evidence type="ECO:0000313" key="13">
    <source>
        <dbReference type="Proteomes" id="UP000324974"/>
    </source>
</evidence>
<protein>
    <recommendedName>
        <fullName evidence="1">non-specific serine/threonine protein kinase</fullName>
        <ecNumber evidence="1">2.7.11.1</ecNumber>
    </recommendedName>
</protein>
<evidence type="ECO:0000256" key="2">
    <source>
        <dbReference type="ARBA" id="ARBA00022527"/>
    </source>
</evidence>
<dbReference type="KEGG" id="lrs:PX52LOC_00309"/>
<dbReference type="FunFam" id="1.10.510.10:FF:000021">
    <property type="entry name" value="Serine/threonine protein kinase"/>
    <property type="match status" value="1"/>
</dbReference>
<dbReference type="Gene3D" id="2.130.10.10">
    <property type="entry name" value="YVTN repeat-like/Quinoprotein amine dehydrogenase"/>
    <property type="match status" value="1"/>
</dbReference>
<dbReference type="Proteomes" id="UP000324974">
    <property type="component" value="Chromosome"/>
</dbReference>
<dbReference type="AlphaFoldDB" id="A0A5C1A6I5"/>
<evidence type="ECO:0000256" key="8">
    <source>
        <dbReference type="SAM" id="Coils"/>
    </source>
</evidence>
<dbReference type="PANTHER" id="PTHR43289">
    <property type="entry name" value="MITOGEN-ACTIVATED PROTEIN KINASE KINASE KINASE 20-RELATED"/>
    <property type="match status" value="1"/>
</dbReference>